<evidence type="ECO:0000313" key="4">
    <source>
        <dbReference type="EMBL" id="VBB43540.1"/>
    </source>
</evidence>
<dbReference type="PANTHER" id="PTHR33376:SF7">
    <property type="entry name" value="C4-DICARBOXYLATE-BINDING PROTEIN DCTB"/>
    <property type="match status" value="1"/>
</dbReference>
<name>A0A653A653_UNCDX</name>
<gene>
    <name evidence="4" type="ORF">TRIP_B260006</name>
</gene>
<keyword evidence="3" id="KW-0732">Signal</keyword>
<dbReference type="GO" id="GO:0055085">
    <property type="term" value="P:transmembrane transport"/>
    <property type="evidence" value="ECO:0007669"/>
    <property type="project" value="InterPro"/>
</dbReference>
<dbReference type="AlphaFoldDB" id="A0A653A653"/>
<dbReference type="InterPro" id="IPR038404">
    <property type="entry name" value="TRAP_DctP_sf"/>
</dbReference>
<evidence type="ECO:0000256" key="2">
    <source>
        <dbReference type="ARBA" id="ARBA00022448"/>
    </source>
</evidence>
<sequence>MKRGDFGVALLAVFVIGLIGSFTFPGRAEAKAEYVMKVAIVAPPVQACGRFGAMLKENLEKATQGRIEVQDFPGGQLGSCIELANKASMNMIQVALPGCPAACSLGGNSMKLSLMTLPYIFRNYDDVEKFLQSDLVKELYDSTDHLNTTIVGFIDYGFACLATNKPVRKIEEIKGLKIRVPESYIQKSMTTAMGGSPTVIPFTETYEGLKRGIVDGIDQAWTTLWKAKLYEATPYVTDTAHWYGTFPVMINKTWLKSLPPELEAIVLRVIEETCIQERAASRAEEIEAKKVLAEKGVEIITLSPEETAKLVEMMKPVQAEFEDEIGKEYLQRVLSFMGHE</sequence>
<dbReference type="PANTHER" id="PTHR33376">
    <property type="match status" value="1"/>
</dbReference>
<evidence type="ECO:0008006" key="5">
    <source>
        <dbReference type="Google" id="ProtNLM"/>
    </source>
</evidence>
<dbReference type="EMBL" id="UPXX01000019">
    <property type="protein sequence ID" value="VBB43540.1"/>
    <property type="molecule type" value="Genomic_DNA"/>
</dbReference>
<reference evidence="4" key="1">
    <citation type="submission" date="2018-07" db="EMBL/GenBank/DDBJ databases">
        <authorList>
            <consortium name="Genoscope - CEA"/>
            <person name="William W."/>
        </authorList>
    </citation>
    <scope>NUCLEOTIDE SEQUENCE</scope>
    <source>
        <strain evidence="4">IK1</strain>
    </source>
</reference>
<comment type="similarity">
    <text evidence="1">Belongs to the bacterial solute-binding protein 7 family.</text>
</comment>
<evidence type="ECO:0000256" key="3">
    <source>
        <dbReference type="ARBA" id="ARBA00022729"/>
    </source>
</evidence>
<dbReference type="Pfam" id="PF03480">
    <property type="entry name" value="DctP"/>
    <property type="match status" value="1"/>
</dbReference>
<dbReference type="NCBIfam" id="NF037995">
    <property type="entry name" value="TRAP_S1"/>
    <property type="match status" value="1"/>
</dbReference>
<organism evidence="4">
    <name type="scientific">Uncultured Desulfatiglans sp</name>
    <dbReference type="NCBI Taxonomy" id="1748965"/>
    <lineage>
        <taxon>Bacteria</taxon>
        <taxon>Pseudomonadati</taxon>
        <taxon>Thermodesulfobacteriota</taxon>
        <taxon>Desulfobacteria</taxon>
        <taxon>Desulfatiglandales</taxon>
        <taxon>Desulfatiglandaceae</taxon>
        <taxon>Desulfatiglans</taxon>
        <taxon>environmental samples</taxon>
    </lineage>
</organism>
<dbReference type="Gene3D" id="3.40.190.170">
    <property type="entry name" value="Bacterial extracellular solute-binding protein, family 7"/>
    <property type="match status" value="1"/>
</dbReference>
<keyword evidence="2" id="KW-0813">Transport</keyword>
<dbReference type="GO" id="GO:0030288">
    <property type="term" value="C:outer membrane-bounded periplasmic space"/>
    <property type="evidence" value="ECO:0007669"/>
    <property type="project" value="InterPro"/>
</dbReference>
<evidence type="ECO:0000256" key="1">
    <source>
        <dbReference type="ARBA" id="ARBA00009023"/>
    </source>
</evidence>
<dbReference type="CDD" id="cd13603">
    <property type="entry name" value="PBP2_TRAP_Siap_TeaA_like"/>
    <property type="match status" value="1"/>
</dbReference>
<accession>A0A653A653</accession>
<proteinExistence type="inferred from homology"/>
<dbReference type="PIRSF" id="PIRSF006470">
    <property type="entry name" value="DctB"/>
    <property type="match status" value="1"/>
</dbReference>
<dbReference type="InterPro" id="IPR018389">
    <property type="entry name" value="DctP_fam"/>
</dbReference>
<dbReference type="InterPro" id="IPR004682">
    <property type="entry name" value="TRAP_DctP"/>
</dbReference>
<protein>
    <recommendedName>
        <fullName evidence="5">TRAP transporter substrate-binding protein</fullName>
    </recommendedName>
</protein>